<dbReference type="OrthoDB" id="538028at2759"/>
<dbReference type="EMBL" id="BEGY01000057">
    <property type="protein sequence ID" value="GAX80847.1"/>
    <property type="molecule type" value="Genomic_DNA"/>
</dbReference>
<name>A0A250XCN2_9CHLO</name>
<dbReference type="Proteomes" id="UP000232323">
    <property type="component" value="Unassembled WGS sequence"/>
</dbReference>
<feature type="domain" description="DUF4476" evidence="1">
    <location>
        <begin position="129"/>
        <end position="212"/>
    </location>
</feature>
<evidence type="ECO:0000259" key="1">
    <source>
        <dbReference type="Pfam" id="PF14771"/>
    </source>
</evidence>
<protein>
    <recommendedName>
        <fullName evidence="1">DUF4476 domain-containing protein</fullName>
    </recommendedName>
</protein>
<evidence type="ECO:0000313" key="3">
    <source>
        <dbReference type="Proteomes" id="UP000232323"/>
    </source>
</evidence>
<proteinExistence type="predicted"/>
<dbReference type="Pfam" id="PF14771">
    <property type="entry name" value="DUF4476"/>
    <property type="match status" value="1"/>
</dbReference>
<sequence length="234" mass="26314">MGGGSSKQVVDVDVSALAPPDKRPENIVLFSVMPQEGELKKKGDTLLLEVGNLGFRILRPETEDPLALFPWGQIHSWAHGTSKFTFRYFDDGKRTILQHILSMRDVDDLLQHIQGIIDDILAERRKSAITDEAFDRLIEELKESDAATQLDLIKAAMTSSTFTSDQGREVLDVLPTTFDKVEAATVLHSKLIDQNRFSHVLESLDCHTDRENVWHRITAVKKQASGKRLKEAKP</sequence>
<evidence type="ECO:0000313" key="2">
    <source>
        <dbReference type="EMBL" id="GAX80847.1"/>
    </source>
</evidence>
<gene>
    <name evidence="2" type="ORF">CEUSTIGMA_g8282.t1</name>
</gene>
<dbReference type="AlphaFoldDB" id="A0A250XCN2"/>
<comment type="caution">
    <text evidence="2">The sequence shown here is derived from an EMBL/GenBank/DDBJ whole genome shotgun (WGS) entry which is preliminary data.</text>
</comment>
<keyword evidence="3" id="KW-1185">Reference proteome</keyword>
<dbReference type="InterPro" id="IPR028011">
    <property type="entry name" value="DUF4476"/>
</dbReference>
<dbReference type="SUPFAM" id="SSF50729">
    <property type="entry name" value="PH domain-like"/>
    <property type="match status" value="1"/>
</dbReference>
<reference evidence="2 3" key="1">
    <citation type="submission" date="2017-08" db="EMBL/GenBank/DDBJ databases">
        <title>Acidophilic green algal genome provides insights into adaptation to an acidic environment.</title>
        <authorList>
            <person name="Hirooka S."/>
            <person name="Hirose Y."/>
            <person name="Kanesaki Y."/>
            <person name="Higuchi S."/>
            <person name="Fujiwara T."/>
            <person name="Onuma R."/>
            <person name="Era A."/>
            <person name="Ohbayashi R."/>
            <person name="Uzuka A."/>
            <person name="Nozaki H."/>
            <person name="Yoshikawa H."/>
            <person name="Miyagishima S.Y."/>
        </authorList>
    </citation>
    <scope>NUCLEOTIDE SEQUENCE [LARGE SCALE GENOMIC DNA]</scope>
    <source>
        <strain evidence="2 3">NIES-2499</strain>
    </source>
</reference>
<accession>A0A250XCN2</accession>
<organism evidence="2 3">
    <name type="scientific">Chlamydomonas eustigma</name>
    <dbReference type="NCBI Taxonomy" id="1157962"/>
    <lineage>
        <taxon>Eukaryota</taxon>
        <taxon>Viridiplantae</taxon>
        <taxon>Chlorophyta</taxon>
        <taxon>core chlorophytes</taxon>
        <taxon>Chlorophyceae</taxon>
        <taxon>CS clade</taxon>
        <taxon>Chlamydomonadales</taxon>
        <taxon>Chlamydomonadaceae</taxon>
        <taxon>Chlamydomonas</taxon>
    </lineage>
</organism>